<dbReference type="EMBL" id="DXFB01000004">
    <property type="protein sequence ID" value="HIX44610.1"/>
    <property type="molecule type" value="Genomic_DNA"/>
</dbReference>
<dbReference type="InterPro" id="IPR012336">
    <property type="entry name" value="Thioredoxin-like_fold"/>
</dbReference>
<accession>A0A9D1VQB0</accession>
<dbReference type="Proteomes" id="UP000824246">
    <property type="component" value="Unassembled WGS sequence"/>
</dbReference>
<proteinExistence type="predicted"/>
<feature type="domain" description="DUF4369" evidence="2">
    <location>
        <begin position="28"/>
        <end position="118"/>
    </location>
</feature>
<dbReference type="InterPro" id="IPR036249">
    <property type="entry name" value="Thioredoxin-like_sf"/>
</dbReference>
<evidence type="ECO:0000313" key="3">
    <source>
        <dbReference type="EMBL" id="HIX44610.1"/>
    </source>
</evidence>
<dbReference type="AlphaFoldDB" id="A0A9D1VQB0"/>
<comment type="caution">
    <text evidence="3">The sequence shown here is derived from an EMBL/GenBank/DDBJ whole genome shotgun (WGS) entry which is preliminary data.</text>
</comment>
<dbReference type="InterPro" id="IPR025380">
    <property type="entry name" value="DUF4369"/>
</dbReference>
<reference evidence="3" key="2">
    <citation type="submission" date="2021-04" db="EMBL/GenBank/DDBJ databases">
        <authorList>
            <person name="Gilroy R."/>
        </authorList>
    </citation>
    <scope>NUCLEOTIDE SEQUENCE</scope>
    <source>
        <strain evidence="3">ChiHjej12B11-16260</strain>
    </source>
</reference>
<sequence length="388" mass="43710">MYNTTRNIAGIVFAALLLVMTGCNNRKFTIEGTVAGAAGDTLYLENNTLTPTAVVDSVILPEDGSFRFKHTAADHPEFYRLRLGESVVNLLVDSTVTSLRYKGDKMDFATRYTIEGSDDCRIMQQVSLAGAQLKAQVNRLMQSTDGNDMAILRAELTDSLQAYKERMTELILQAPSSPVAYFIVMQQVNGMPIFNTFDPADNRIIAAVATAHDIYAPGEPRTEYIHDLALQGIAALRAERKEAQRIDTDTLPETDFIDIALYDMQGHERRLSDITKQHRAVLLDFTAYGYEYSPEYNMLLASLYKKYHTQGLEIYQVSFDIDEHHWKVSADNLPWICVHDAESLYSSLIQLYNIQSLPTCFIIVDNGEQFLRPTSDEDLEKKLGKIFG</sequence>
<feature type="domain" description="Thioredoxin-like fold" evidence="1">
    <location>
        <begin position="280"/>
        <end position="368"/>
    </location>
</feature>
<name>A0A9D1VQB0_9BACT</name>
<dbReference type="Pfam" id="PF14289">
    <property type="entry name" value="DUF4369"/>
    <property type="match status" value="1"/>
</dbReference>
<dbReference type="PROSITE" id="PS51257">
    <property type="entry name" value="PROKAR_LIPOPROTEIN"/>
    <property type="match status" value="1"/>
</dbReference>
<evidence type="ECO:0000259" key="2">
    <source>
        <dbReference type="Pfam" id="PF14289"/>
    </source>
</evidence>
<gene>
    <name evidence="3" type="ORF">H9982_00135</name>
</gene>
<dbReference type="Pfam" id="PF13905">
    <property type="entry name" value="Thioredoxin_8"/>
    <property type="match status" value="1"/>
</dbReference>
<dbReference type="Gene3D" id="3.40.30.10">
    <property type="entry name" value="Glutaredoxin"/>
    <property type="match status" value="1"/>
</dbReference>
<dbReference type="SUPFAM" id="SSF52833">
    <property type="entry name" value="Thioredoxin-like"/>
    <property type="match status" value="1"/>
</dbReference>
<protein>
    <submittedName>
        <fullName evidence="3">DUF4369 domain-containing protein</fullName>
    </submittedName>
</protein>
<evidence type="ECO:0000313" key="4">
    <source>
        <dbReference type="Proteomes" id="UP000824246"/>
    </source>
</evidence>
<evidence type="ECO:0000259" key="1">
    <source>
        <dbReference type="Pfam" id="PF13905"/>
    </source>
</evidence>
<organism evidence="3 4">
    <name type="scientific">Candidatus Barnesiella excrementipullorum</name>
    <dbReference type="NCBI Taxonomy" id="2838479"/>
    <lineage>
        <taxon>Bacteria</taxon>
        <taxon>Pseudomonadati</taxon>
        <taxon>Bacteroidota</taxon>
        <taxon>Bacteroidia</taxon>
        <taxon>Bacteroidales</taxon>
        <taxon>Barnesiellaceae</taxon>
        <taxon>Barnesiella</taxon>
    </lineage>
</organism>
<reference evidence="3" key="1">
    <citation type="journal article" date="2021" name="PeerJ">
        <title>Extensive microbial diversity within the chicken gut microbiome revealed by metagenomics and culture.</title>
        <authorList>
            <person name="Gilroy R."/>
            <person name="Ravi A."/>
            <person name="Getino M."/>
            <person name="Pursley I."/>
            <person name="Horton D.L."/>
            <person name="Alikhan N.F."/>
            <person name="Baker D."/>
            <person name="Gharbi K."/>
            <person name="Hall N."/>
            <person name="Watson M."/>
            <person name="Adriaenssens E.M."/>
            <person name="Foster-Nyarko E."/>
            <person name="Jarju S."/>
            <person name="Secka A."/>
            <person name="Antonio M."/>
            <person name="Oren A."/>
            <person name="Chaudhuri R.R."/>
            <person name="La Ragione R."/>
            <person name="Hildebrand F."/>
            <person name="Pallen M.J."/>
        </authorList>
    </citation>
    <scope>NUCLEOTIDE SEQUENCE</scope>
    <source>
        <strain evidence="3">ChiHjej12B11-16260</strain>
    </source>
</reference>